<accession>A0ABR8K6M2</accession>
<reference evidence="3 4" key="1">
    <citation type="journal article" date="2020" name="ISME J.">
        <title>Comparative genomics reveals insights into cyanobacterial evolution and habitat adaptation.</title>
        <authorList>
            <person name="Chen M.Y."/>
            <person name="Teng W.K."/>
            <person name="Zhao L."/>
            <person name="Hu C.X."/>
            <person name="Zhou Y.K."/>
            <person name="Han B.P."/>
            <person name="Song L.R."/>
            <person name="Shu W.S."/>
        </authorList>
    </citation>
    <scope>NUCLEOTIDE SEQUENCE [LARGE SCALE GENOMIC DNA]</scope>
    <source>
        <strain evidence="3 4">FACHB-159</strain>
    </source>
</reference>
<keyword evidence="2" id="KW-1133">Transmembrane helix</keyword>
<sequence>MPKRHYPPAYLRYLRARLWNLGRPGFWVTAIFLSVVGLVTWEYWSNPDIFVYKQKKQVASQKPADSYLSEENKAIAADIDNLPALFNDFDEAVPLTTNNPKENADKKNSKGLLDDLINKQKSLSDNKSKSGLGIVNPELPPPIKNPFVAQTENLLRAGIADSNSEFIGFNSSFSGASDTENEETSSGLGIGLTNQTNKNQNSVSISPLQAALNESTNQNLSGFNRINANQPNTLGRVSNGGTTPILPLNGLSSQIPTTGLNPGTGYIPTTTNLQANPYSTLNGIQSPVTPSVNSVAPYSSQSPNQTVVPPTNSTGYRNYGLQPPTQVPQSTYGNYGLQPPTQVPQSTYGNYGLQQPTQVPQSTYGNYGLQQPTQVPQSTYGNYGSQQPVTRPNSTASYLLDILEKRRGQNQR</sequence>
<dbReference type="Proteomes" id="UP000637383">
    <property type="component" value="Unassembled WGS sequence"/>
</dbReference>
<name>A0ABR8K6M2_9NOSO</name>
<protein>
    <submittedName>
        <fullName evidence="3">Uncharacterized protein</fullName>
    </submittedName>
</protein>
<evidence type="ECO:0000313" key="4">
    <source>
        <dbReference type="Proteomes" id="UP000637383"/>
    </source>
</evidence>
<feature type="region of interest" description="Disordered" evidence="1">
    <location>
        <begin position="292"/>
        <end position="394"/>
    </location>
</feature>
<dbReference type="RefSeq" id="WP_190955800.1">
    <property type="nucleotide sequence ID" value="NZ_JACJTU010000012.1"/>
</dbReference>
<gene>
    <name evidence="3" type="ORF">H6H03_14705</name>
</gene>
<keyword evidence="4" id="KW-1185">Reference proteome</keyword>
<feature type="compositionally biased region" description="Polar residues" evidence="1">
    <location>
        <begin position="323"/>
        <end position="394"/>
    </location>
</feature>
<evidence type="ECO:0000313" key="3">
    <source>
        <dbReference type="EMBL" id="MBD2735126.1"/>
    </source>
</evidence>
<comment type="caution">
    <text evidence="3">The sequence shown here is derived from an EMBL/GenBank/DDBJ whole genome shotgun (WGS) entry which is preliminary data.</text>
</comment>
<keyword evidence="2" id="KW-0812">Transmembrane</keyword>
<organism evidence="3 4">
    <name type="scientific">Nostoc paludosum FACHB-159</name>
    <dbReference type="NCBI Taxonomy" id="2692908"/>
    <lineage>
        <taxon>Bacteria</taxon>
        <taxon>Bacillati</taxon>
        <taxon>Cyanobacteriota</taxon>
        <taxon>Cyanophyceae</taxon>
        <taxon>Nostocales</taxon>
        <taxon>Nostocaceae</taxon>
        <taxon>Nostoc</taxon>
    </lineage>
</organism>
<dbReference type="EMBL" id="JACJTU010000012">
    <property type="protein sequence ID" value="MBD2735126.1"/>
    <property type="molecule type" value="Genomic_DNA"/>
</dbReference>
<proteinExistence type="predicted"/>
<keyword evidence="2" id="KW-0472">Membrane</keyword>
<evidence type="ECO:0000256" key="2">
    <source>
        <dbReference type="SAM" id="Phobius"/>
    </source>
</evidence>
<feature type="compositionally biased region" description="Polar residues" evidence="1">
    <location>
        <begin position="292"/>
        <end position="316"/>
    </location>
</feature>
<feature type="transmembrane region" description="Helical" evidence="2">
    <location>
        <begin position="21"/>
        <end position="44"/>
    </location>
</feature>
<evidence type="ECO:0000256" key="1">
    <source>
        <dbReference type="SAM" id="MobiDB-lite"/>
    </source>
</evidence>